<evidence type="ECO:0000313" key="3">
    <source>
        <dbReference type="Proteomes" id="UP000546257"/>
    </source>
</evidence>
<sequence>MADGERTKGHTKSGIRSCREQLSTGPQEHTVLFGFDGIVDTVREMIAERESRDSVSRIRELDSLGTRITDSVASETSVAIEWLDCGTRTGGHVCHLSRTLGRWGLAPIMIGTFGTPMESEFESSFAEYTTYSIGEPGTTDAVEFDDGKLLLTEAGDYRDLDWKSLDERLGHNQLARLLEQADLFGMGYWSMIPALSEILYGLAEDVWPTLSDPPAHVVFDPADIRHLPDSRLVDGFDALQTLNRQVPVTLSANRGETEALIRSGGGSVTGDSMLDLATAARDILGVDRVVSHGARASAMAGEDDHALVETLHIEEPEIVTSSGDHFNAGVCLGLLEGFDAGATIALGNAVAGAFIRSGRSPTLPEVQTFLEEYGAQV</sequence>
<dbReference type="Pfam" id="PF25270">
    <property type="entry name" value="Khk"/>
    <property type="match status" value="1"/>
</dbReference>
<keyword evidence="3" id="KW-1185">Reference proteome</keyword>
<dbReference type="InterPro" id="IPR029056">
    <property type="entry name" value="Ribokinase-like"/>
</dbReference>
<name>A0A7J9SI66_9EURY</name>
<reference evidence="2 3" key="1">
    <citation type="submission" date="2020-08" db="EMBL/GenBank/DDBJ databases">
        <authorList>
            <person name="Seo M.-J."/>
        </authorList>
    </citation>
    <scope>NUCLEOTIDE SEQUENCE [LARGE SCALE GENOMIC DNA]</scope>
    <source>
        <strain evidence="2 3">MBLA0160</strain>
    </source>
</reference>
<dbReference type="Proteomes" id="UP000546257">
    <property type="component" value="Unassembled WGS sequence"/>
</dbReference>
<proteinExistence type="predicted"/>
<protein>
    <recommendedName>
        <fullName evidence="4">Carbohydrate kinase PfkB domain-containing protein</fullName>
    </recommendedName>
</protein>
<evidence type="ECO:0000313" key="2">
    <source>
        <dbReference type="EMBL" id="MBB6645706.1"/>
    </source>
</evidence>
<accession>A0A7J9SI66</accession>
<dbReference type="AlphaFoldDB" id="A0A7J9SI66"/>
<dbReference type="Gene3D" id="3.40.1190.20">
    <property type="match status" value="1"/>
</dbReference>
<dbReference type="SUPFAM" id="SSF53613">
    <property type="entry name" value="Ribokinase-like"/>
    <property type="match status" value="1"/>
</dbReference>
<dbReference type="InterPro" id="IPR057621">
    <property type="entry name" value="Khk_prokaryotic"/>
</dbReference>
<evidence type="ECO:0008006" key="4">
    <source>
        <dbReference type="Google" id="ProtNLM"/>
    </source>
</evidence>
<evidence type="ECO:0000256" key="1">
    <source>
        <dbReference type="SAM" id="MobiDB-lite"/>
    </source>
</evidence>
<feature type="region of interest" description="Disordered" evidence="1">
    <location>
        <begin position="1"/>
        <end position="23"/>
    </location>
</feature>
<gene>
    <name evidence="2" type="ORF">H5V44_05260</name>
</gene>
<organism evidence="2 3">
    <name type="scientific">Halobellus ruber</name>
    <dbReference type="NCBI Taxonomy" id="2761102"/>
    <lineage>
        <taxon>Archaea</taxon>
        <taxon>Methanobacteriati</taxon>
        <taxon>Methanobacteriota</taxon>
        <taxon>Stenosarchaea group</taxon>
        <taxon>Halobacteria</taxon>
        <taxon>Halobacteriales</taxon>
        <taxon>Haloferacaceae</taxon>
        <taxon>Halobellus</taxon>
    </lineage>
</organism>
<comment type="caution">
    <text evidence="2">The sequence shown here is derived from an EMBL/GenBank/DDBJ whole genome shotgun (WGS) entry which is preliminary data.</text>
</comment>
<dbReference type="EMBL" id="JACKXD010000002">
    <property type="protein sequence ID" value="MBB6645706.1"/>
    <property type="molecule type" value="Genomic_DNA"/>
</dbReference>